<dbReference type="SUPFAM" id="SSF46626">
    <property type="entry name" value="Cytochrome c"/>
    <property type="match status" value="2"/>
</dbReference>
<dbReference type="Proteomes" id="UP000239326">
    <property type="component" value="Chromosome"/>
</dbReference>
<dbReference type="Pfam" id="PF13442">
    <property type="entry name" value="Cytochrome_CBB3"/>
    <property type="match status" value="2"/>
</dbReference>
<feature type="domain" description="Cytochrome c" evidence="8">
    <location>
        <begin position="76"/>
        <end position="155"/>
    </location>
</feature>
<evidence type="ECO:0000259" key="8">
    <source>
        <dbReference type="PROSITE" id="PS51007"/>
    </source>
</evidence>
<keyword evidence="10" id="KW-1185">Reference proteome</keyword>
<dbReference type="AlphaFoldDB" id="A0A2S0MYB7"/>
<dbReference type="GO" id="GO:0005506">
    <property type="term" value="F:iron ion binding"/>
    <property type="evidence" value="ECO:0007669"/>
    <property type="project" value="InterPro"/>
</dbReference>
<dbReference type="InterPro" id="IPR009056">
    <property type="entry name" value="Cyt_c-like_dom"/>
</dbReference>
<dbReference type="EMBL" id="CP027669">
    <property type="protein sequence ID" value="AVO40880.1"/>
    <property type="molecule type" value="Genomic_DNA"/>
</dbReference>
<name>A0A2S0MYB7_9BURK</name>
<keyword evidence="7" id="KW-1133">Transmembrane helix</keyword>
<keyword evidence="2 6" id="KW-0349">Heme</keyword>
<accession>A0A2S0MYB7</accession>
<proteinExistence type="predicted"/>
<organism evidence="9 10">
    <name type="scientific">Simplicispira suum</name>
    <dbReference type="NCBI Taxonomy" id="2109915"/>
    <lineage>
        <taxon>Bacteria</taxon>
        <taxon>Pseudomonadati</taxon>
        <taxon>Pseudomonadota</taxon>
        <taxon>Betaproteobacteria</taxon>
        <taxon>Burkholderiales</taxon>
        <taxon>Comamonadaceae</taxon>
        <taxon>Simplicispira</taxon>
    </lineage>
</organism>
<evidence type="ECO:0000256" key="2">
    <source>
        <dbReference type="ARBA" id="ARBA00022617"/>
    </source>
</evidence>
<dbReference type="KEGG" id="simp:C6571_05910"/>
<evidence type="ECO:0000313" key="10">
    <source>
        <dbReference type="Proteomes" id="UP000239326"/>
    </source>
</evidence>
<reference evidence="9 10" key="1">
    <citation type="submission" date="2018-03" db="EMBL/GenBank/DDBJ databases">
        <title>Genome sequencing of Simplicispira sp.</title>
        <authorList>
            <person name="Kim S.-J."/>
            <person name="Heo J."/>
            <person name="Kwon S.-W."/>
        </authorList>
    </citation>
    <scope>NUCLEOTIDE SEQUENCE [LARGE SCALE GENOMIC DNA]</scope>
    <source>
        <strain evidence="9 10">SC1-8</strain>
    </source>
</reference>
<keyword evidence="1" id="KW-0813">Transport</keyword>
<evidence type="ECO:0000313" key="9">
    <source>
        <dbReference type="EMBL" id="AVO40880.1"/>
    </source>
</evidence>
<keyword evidence="4" id="KW-0249">Electron transport</keyword>
<dbReference type="PRINTS" id="PR00607">
    <property type="entry name" value="CYTCHROMECIE"/>
</dbReference>
<dbReference type="OrthoDB" id="9814708at2"/>
<keyword evidence="3 6" id="KW-0479">Metal-binding</keyword>
<sequence>MSEQHTTQAHTGPIKNPKQLLNAVLLGFIVPIFTIIALVMFVSSADMPSVGSANPERAIALRIQKVGSVEIRDANRPLKSGEEVFKAQCAACHATGAAGAPKFSDAAAWAPRIKTGYEALLHSALAGKGAMAAQGGGDFSDVEIGRAVVYMANAAGAKFSEPAVPAAAPSADASAAAPAEPAAAPTTASAAVQETAAAPAQEAAAPAADAPAVAVAAAGAGEALYKQACQVCHAAGVAGAPKLGDKTAWAPRLQTGIDALYQSALKGKGAMPPKGGSSASDADLHAAVEFMAAAAQ</sequence>
<feature type="transmembrane region" description="Helical" evidence="7">
    <location>
        <begin position="20"/>
        <end position="42"/>
    </location>
</feature>
<dbReference type="GO" id="GO:0009055">
    <property type="term" value="F:electron transfer activity"/>
    <property type="evidence" value="ECO:0007669"/>
    <property type="project" value="InterPro"/>
</dbReference>
<dbReference type="PANTHER" id="PTHR40942:SF4">
    <property type="entry name" value="CYTOCHROME C5"/>
    <property type="match status" value="1"/>
</dbReference>
<gene>
    <name evidence="9" type="ORF">C6571_05910</name>
</gene>
<evidence type="ECO:0000256" key="1">
    <source>
        <dbReference type="ARBA" id="ARBA00022448"/>
    </source>
</evidence>
<dbReference type="RefSeq" id="WP_106445869.1">
    <property type="nucleotide sequence ID" value="NZ_CP027669.1"/>
</dbReference>
<keyword evidence="7" id="KW-0472">Membrane</keyword>
<dbReference type="PANTHER" id="PTHR40942">
    <property type="match status" value="1"/>
</dbReference>
<dbReference type="InterPro" id="IPR002323">
    <property type="entry name" value="Cyt_CIE"/>
</dbReference>
<protein>
    <submittedName>
        <fullName evidence="9">Cytochrome c5 family protein</fullName>
    </submittedName>
</protein>
<evidence type="ECO:0000256" key="3">
    <source>
        <dbReference type="ARBA" id="ARBA00022723"/>
    </source>
</evidence>
<evidence type="ECO:0000256" key="5">
    <source>
        <dbReference type="ARBA" id="ARBA00023004"/>
    </source>
</evidence>
<dbReference type="InterPro" id="IPR036909">
    <property type="entry name" value="Cyt_c-like_dom_sf"/>
</dbReference>
<evidence type="ECO:0000256" key="6">
    <source>
        <dbReference type="PROSITE-ProRule" id="PRU00433"/>
    </source>
</evidence>
<keyword evidence="5 6" id="KW-0408">Iron</keyword>
<dbReference type="Gene3D" id="1.10.760.10">
    <property type="entry name" value="Cytochrome c-like domain"/>
    <property type="match status" value="2"/>
</dbReference>
<feature type="domain" description="Cytochrome c" evidence="8">
    <location>
        <begin position="216"/>
        <end position="295"/>
    </location>
</feature>
<dbReference type="GO" id="GO:0020037">
    <property type="term" value="F:heme binding"/>
    <property type="evidence" value="ECO:0007669"/>
    <property type="project" value="InterPro"/>
</dbReference>
<evidence type="ECO:0000256" key="4">
    <source>
        <dbReference type="ARBA" id="ARBA00022982"/>
    </source>
</evidence>
<keyword evidence="7" id="KW-0812">Transmembrane</keyword>
<dbReference type="PROSITE" id="PS51007">
    <property type="entry name" value="CYTC"/>
    <property type="match status" value="2"/>
</dbReference>
<evidence type="ECO:0000256" key="7">
    <source>
        <dbReference type="SAM" id="Phobius"/>
    </source>
</evidence>